<dbReference type="InterPro" id="IPR051909">
    <property type="entry name" value="MFP_Cation_Efflux"/>
</dbReference>
<organism evidence="3 4">
    <name type="scientific">Bremerella volcania</name>
    <dbReference type="NCBI Taxonomy" id="2527984"/>
    <lineage>
        <taxon>Bacteria</taxon>
        <taxon>Pseudomonadati</taxon>
        <taxon>Planctomycetota</taxon>
        <taxon>Planctomycetia</taxon>
        <taxon>Pirellulales</taxon>
        <taxon>Pirellulaceae</taxon>
        <taxon>Bremerella</taxon>
    </lineage>
</organism>
<dbReference type="InterPro" id="IPR058790">
    <property type="entry name" value="BSH_CusB"/>
</dbReference>
<protein>
    <submittedName>
        <fullName evidence="3">Cation efflux system protein CusB</fullName>
    </submittedName>
</protein>
<dbReference type="Gene3D" id="2.40.50.100">
    <property type="match status" value="1"/>
</dbReference>
<proteinExistence type="predicted"/>
<gene>
    <name evidence="3" type="primary">cusB_2</name>
    <name evidence="3" type="ORF">Pan97_15560</name>
</gene>
<evidence type="ECO:0000313" key="3">
    <source>
        <dbReference type="EMBL" id="QDU74547.1"/>
    </source>
</evidence>
<reference evidence="4" key="1">
    <citation type="submission" date="2019-02" db="EMBL/GenBank/DDBJ databases">
        <title>Deep-cultivation of Planctomycetes and their phenomic and genomic characterization uncovers novel biology.</title>
        <authorList>
            <person name="Wiegand S."/>
            <person name="Jogler M."/>
            <person name="Boedeker C."/>
            <person name="Pinto D."/>
            <person name="Vollmers J."/>
            <person name="Rivas-Marin E."/>
            <person name="Kohn T."/>
            <person name="Peeters S.H."/>
            <person name="Heuer A."/>
            <person name="Rast P."/>
            <person name="Oberbeckmann S."/>
            <person name="Bunk B."/>
            <person name="Jeske O."/>
            <person name="Meyerdierks A."/>
            <person name="Storesund J.E."/>
            <person name="Kallscheuer N."/>
            <person name="Luecker S."/>
            <person name="Lage O.M."/>
            <person name="Pohl T."/>
            <person name="Merkel B.J."/>
            <person name="Hornburger P."/>
            <person name="Mueller R.-W."/>
            <person name="Bruemmer F."/>
            <person name="Labrenz M."/>
            <person name="Spormann A.M."/>
            <person name="Op den Camp H."/>
            <person name="Overmann J."/>
            <person name="Amann R."/>
            <person name="Jetten M.S.M."/>
            <person name="Mascher T."/>
            <person name="Medema M.H."/>
            <person name="Devos D.P."/>
            <person name="Kaster A.-K."/>
            <person name="Ovreas L."/>
            <person name="Rohde M."/>
            <person name="Galperin M.Y."/>
            <person name="Jogler C."/>
        </authorList>
    </citation>
    <scope>NUCLEOTIDE SEQUENCE [LARGE SCALE GENOMIC DNA]</scope>
    <source>
        <strain evidence="4">Pan97</strain>
    </source>
</reference>
<dbReference type="PANTHER" id="PTHR30097">
    <property type="entry name" value="CATION EFFLUX SYSTEM PROTEIN CUSB"/>
    <property type="match status" value="1"/>
</dbReference>
<dbReference type="GO" id="GO:0060003">
    <property type="term" value="P:copper ion export"/>
    <property type="evidence" value="ECO:0007669"/>
    <property type="project" value="TreeGrafter"/>
</dbReference>
<evidence type="ECO:0000313" key="4">
    <source>
        <dbReference type="Proteomes" id="UP000318626"/>
    </source>
</evidence>
<evidence type="ECO:0000256" key="1">
    <source>
        <dbReference type="ARBA" id="ARBA00022448"/>
    </source>
</evidence>
<dbReference type="GO" id="GO:0030288">
    <property type="term" value="C:outer membrane-bounded periplasmic space"/>
    <property type="evidence" value="ECO:0007669"/>
    <property type="project" value="TreeGrafter"/>
</dbReference>
<dbReference type="GO" id="GO:0015679">
    <property type="term" value="P:plasma membrane copper ion transport"/>
    <property type="evidence" value="ECO:0007669"/>
    <property type="project" value="TreeGrafter"/>
</dbReference>
<dbReference type="Pfam" id="PF25919">
    <property type="entry name" value="BSH_CusB"/>
    <property type="match status" value="1"/>
</dbReference>
<accession>A0A518C5P5</accession>
<sequence length="281" mass="31439">MSQRWKTLIRTTVACLRIALIALLGTLGGMALRAWGVPHLPPSVARIFGEVKSTETGGQGVAQEGREVAFWKSSMIPNFVSPKPGVDPMNMDLIPVYLDELSDESLITLSPEVVRNMGLRTFPVEHGTASRVVRTIGEVDYAEPLLGDVTLKVGGWVEELFVDYVGQRVKKGQPLFTVYSPELYSAAEEYLLSLQNTPSPDTPRRLTIGASEVFPAYEKLRYWDVPESEIARIKQQGQPTKTVKFESPFDGWVIEKHAFRGMHMNPGTRYFRIADLSKIWV</sequence>
<dbReference type="AlphaFoldDB" id="A0A518C5P5"/>
<feature type="domain" description="CusB-like barrel-sandwich hybrid" evidence="2">
    <location>
        <begin position="149"/>
        <end position="274"/>
    </location>
</feature>
<dbReference type="KEGG" id="bvo:Pan97_15560"/>
<dbReference type="Proteomes" id="UP000318626">
    <property type="component" value="Chromosome"/>
</dbReference>
<name>A0A518C5P5_9BACT</name>
<evidence type="ECO:0000259" key="2">
    <source>
        <dbReference type="Pfam" id="PF25919"/>
    </source>
</evidence>
<dbReference type="EMBL" id="CP036289">
    <property type="protein sequence ID" value="QDU74547.1"/>
    <property type="molecule type" value="Genomic_DNA"/>
</dbReference>
<keyword evidence="1" id="KW-0813">Transport</keyword>
<dbReference type="GO" id="GO:0046914">
    <property type="term" value="F:transition metal ion binding"/>
    <property type="evidence" value="ECO:0007669"/>
    <property type="project" value="TreeGrafter"/>
</dbReference>
<keyword evidence="4" id="KW-1185">Reference proteome</keyword>
<dbReference type="PANTHER" id="PTHR30097:SF15">
    <property type="entry name" value="CATION EFFLUX SYSTEM PROTEIN CUSB"/>
    <property type="match status" value="1"/>
</dbReference>